<name>A0A6P7T9F3_9MOLL</name>
<evidence type="ECO:0000313" key="13">
    <source>
        <dbReference type="RefSeq" id="XP_036366440.1"/>
    </source>
</evidence>
<feature type="coiled-coil region" evidence="7">
    <location>
        <begin position="388"/>
        <end position="431"/>
    </location>
</feature>
<dbReference type="Gene3D" id="1.10.150.50">
    <property type="entry name" value="Transcription Factor, Ets-1"/>
    <property type="match status" value="1"/>
</dbReference>
<evidence type="ECO:0000313" key="12">
    <source>
        <dbReference type="RefSeq" id="XP_029646847.1"/>
    </source>
</evidence>
<dbReference type="Gene3D" id="1.20.120.2010">
    <property type="entry name" value="NAB conserved domain 2"/>
    <property type="match status" value="1"/>
</dbReference>
<protein>
    <submittedName>
        <fullName evidence="12 13">Inner centromere protein A isoform X1</fullName>
    </submittedName>
</protein>
<feature type="compositionally biased region" description="Polar residues" evidence="8">
    <location>
        <begin position="499"/>
        <end position="514"/>
    </location>
</feature>
<evidence type="ECO:0000256" key="2">
    <source>
        <dbReference type="ARBA" id="ARBA00008864"/>
    </source>
</evidence>
<evidence type="ECO:0000259" key="10">
    <source>
        <dbReference type="Pfam" id="PF04905"/>
    </source>
</evidence>
<dbReference type="GO" id="GO:0045892">
    <property type="term" value="P:negative regulation of DNA-templated transcription"/>
    <property type="evidence" value="ECO:0007669"/>
    <property type="project" value="InterPro"/>
</dbReference>
<comment type="subcellular location">
    <subcellularLocation>
        <location evidence="1">Nucleus</location>
    </subcellularLocation>
</comment>
<dbReference type="InterPro" id="IPR006989">
    <property type="entry name" value="NAB_co-repressor_dom"/>
</dbReference>
<keyword evidence="7" id="KW-0175">Coiled coil</keyword>
<evidence type="ECO:0000256" key="7">
    <source>
        <dbReference type="SAM" id="Coils"/>
    </source>
</evidence>
<evidence type="ECO:0000256" key="5">
    <source>
        <dbReference type="ARBA" id="ARBA00023163"/>
    </source>
</evidence>
<reference evidence="12 13" key="1">
    <citation type="submission" date="2025-08" db="UniProtKB">
        <authorList>
            <consortium name="RefSeq"/>
        </authorList>
    </citation>
    <scope>IDENTIFICATION</scope>
</reference>
<sequence>MKATDQKGVKKRERIFARRDSKDTDSRYAEKMYGRHREYLDAMTSSQPTNASEWQLYRVLQRANLLQYYDTFIAQGGDDVQQLCEAGEEEFLEIMALVGMASKPLHVRRLQKALQEWVANPAAFQGPVVGSSSPAPGSISATVRDQTAVNTYPTLHSTPPIVNAPTWNPATHPPPRNISPANTGSSSGASPQADIKVEFTDQSSCMMSFQPVDINMKQHSSSSPLPTPVLVESQIIAIAEAAARVAKDSPGFEPKELNLKKQINREIQMVMNMSPEDPNRMEELRKYAAIYGRFDSKRKNDKPMSLHEISVNEAAAQLCHHLPALLTRREDLFPLARQVVRESGYQYSKGHSSNSKQLWAVESPSINCNRASSDGLSIKRSKFDPALTRQFETNSKFVNAELEKLQREERMTAINNEMVSLKQKQDEIKSQLVAAKDAGDAVSLQKLQGTRDLITSRQLHLMAEQNEIIKKQRRFERYQMKNARCSNNGKEYNDDEATDSSNFPSGCSSPLNDSQDGESYFDFTKSDLYTATQKNAKLVQETLFDEGLRIAQQYGMADFAEQLKELQQQKPKSNITGYKKSINRNMNGNCSHKTVINEADDDVIEDEDEDVVIDEYNDNNNNNSCNSTSNNNNNNNSININNNNNSSRNHSSSEELENTNNEILPRKNGIEENDSVKTNLVKNNMMVGYYAALESKDSFKEDKHDLREESMANDMLIRDRRIKDGKKYWSGPFGHSLIPNGENGNQQMDG</sequence>
<dbReference type="InterPro" id="IPR013761">
    <property type="entry name" value="SAM/pointed_sf"/>
</dbReference>
<keyword evidence="6" id="KW-0539">Nucleus</keyword>
<dbReference type="Proteomes" id="UP000515154">
    <property type="component" value="Linkage group LG17"/>
</dbReference>
<dbReference type="RefSeq" id="XP_029646847.1">
    <property type="nucleotide sequence ID" value="XM_029790987.2"/>
</dbReference>
<feature type="domain" description="Nab N-terminal" evidence="9">
    <location>
        <begin position="48"/>
        <end position="125"/>
    </location>
</feature>
<evidence type="ECO:0000256" key="3">
    <source>
        <dbReference type="ARBA" id="ARBA00022491"/>
    </source>
</evidence>
<feature type="domain" description="NAB co-repressor" evidence="10">
    <location>
        <begin position="230"/>
        <end position="352"/>
    </location>
</feature>
<feature type="compositionally biased region" description="Polar residues" evidence="8">
    <location>
        <begin position="179"/>
        <end position="190"/>
    </location>
</feature>
<evidence type="ECO:0000259" key="9">
    <source>
        <dbReference type="Pfam" id="PF04904"/>
    </source>
</evidence>
<feature type="region of interest" description="Disordered" evidence="8">
    <location>
        <begin position="615"/>
        <end position="670"/>
    </location>
</feature>
<accession>A0A6P7T9F3</accession>
<gene>
    <name evidence="12 13" type="primary">LOC115220821</name>
</gene>
<dbReference type="GO" id="GO:0003712">
    <property type="term" value="F:transcription coregulator activity"/>
    <property type="evidence" value="ECO:0007669"/>
    <property type="project" value="InterPro"/>
</dbReference>
<evidence type="ECO:0000256" key="4">
    <source>
        <dbReference type="ARBA" id="ARBA00023015"/>
    </source>
</evidence>
<dbReference type="KEGG" id="osn:115220821"/>
<organism evidence="11 12">
    <name type="scientific">Octopus sinensis</name>
    <name type="common">East Asian common octopus</name>
    <dbReference type="NCBI Taxonomy" id="2607531"/>
    <lineage>
        <taxon>Eukaryota</taxon>
        <taxon>Metazoa</taxon>
        <taxon>Spiralia</taxon>
        <taxon>Lophotrochozoa</taxon>
        <taxon>Mollusca</taxon>
        <taxon>Cephalopoda</taxon>
        <taxon>Coleoidea</taxon>
        <taxon>Octopodiformes</taxon>
        <taxon>Octopoda</taxon>
        <taxon>Incirrata</taxon>
        <taxon>Octopodidae</taxon>
        <taxon>Octopus</taxon>
    </lineage>
</organism>
<dbReference type="RefSeq" id="XP_036366440.1">
    <property type="nucleotide sequence ID" value="XM_036510547.1"/>
</dbReference>
<keyword evidence="4" id="KW-0805">Transcription regulation</keyword>
<feature type="region of interest" description="Disordered" evidence="8">
    <location>
        <begin position="1"/>
        <end position="27"/>
    </location>
</feature>
<dbReference type="SUPFAM" id="SSF47769">
    <property type="entry name" value="SAM/Pointed domain"/>
    <property type="match status" value="1"/>
</dbReference>
<comment type="similarity">
    <text evidence="2">Belongs to the NAB family.</text>
</comment>
<dbReference type="FunFam" id="1.20.120.2010:FF:000001">
    <property type="entry name" value="NGFI-A-binding protein 1 isoform X1"/>
    <property type="match status" value="1"/>
</dbReference>
<dbReference type="Pfam" id="PF04904">
    <property type="entry name" value="SAM_NCD1"/>
    <property type="match status" value="1"/>
</dbReference>
<evidence type="ECO:0000256" key="8">
    <source>
        <dbReference type="SAM" id="MobiDB-lite"/>
    </source>
</evidence>
<dbReference type="AlphaFoldDB" id="A0A6P7T9F3"/>
<dbReference type="InterPro" id="IPR006988">
    <property type="entry name" value="Nab_N"/>
</dbReference>
<keyword evidence="11" id="KW-1185">Reference proteome</keyword>
<keyword evidence="3" id="KW-0678">Repressor</keyword>
<dbReference type="GO" id="GO:0005634">
    <property type="term" value="C:nucleus"/>
    <property type="evidence" value="ECO:0007669"/>
    <property type="project" value="UniProtKB-SubCell"/>
</dbReference>
<dbReference type="Pfam" id="PF04905">
    <property type="entry name" value="NCD2"/>
    <property type="match status" value="1"/>
</dbReference>
<evidence type="ECO:0000256" key="1">
    <source>
        <dbReference type="ARBA" id="ARBA00004123"/>
    </source>
</evidence>
<evidence type="ECO:0000256" key="6">
    <source>
        <dbReference type="ARBA" id="ARBA00023242"/>
    </source>
</evidence>
<proteinExistence type="inferred from homology"/>
<feature type="region of interest" description="Disordered" evidence="8">
    <location>
        <begin position="152"/>
        <end position="191"/>
    </location>
</feature>
<dbReference type="PANTHER" id="PTHR12623">
    <property type="entry name" value="NGFI-A BINDING PROTEIN"/>
    <property type="match status" value="1"/>
</dbReference>
<feature type="compositionally biased region" description="Low complexity" evidence="8">
    <location>
        <begin position="618"/>
        <end position="650"/>
    </location>
</feature>
<dbReference type="PANTHER" id="PTHR12623:SF10">
    <property type="entry name" value="NGFI-A-BINDING PROTEIN HOMOLOG"/>
    <property type="match status" value="1"/>
</dbReference>
<evidence type="ECO:0000313" key="11">
    <source>
        <dbReference type="Proteomes" id="UP000515154"/>
    </source>
</evidence>
<dbReference type="InterPro" id="IPR038398">
    <property type="entry name" value="NCD2_sf"/>
</dbReference>
<feature type="region of interest" description="Disordered" evidence="8">
    <location>
        <begin position="728"/>
        <end position="750"/>
    </location>
</feature>
<keyword evidence="5" id="KW-0804">Transcription</keyword>
<dbReference type="InterPro" id="IPR039040">
    <property type="entry name" value="NAB_fam"/>
</dbReference>
<feature type="region of interest" description="Disordered" evidence="8">
    <location>
        <begin position="485"/>
        <end position="514"/>
    </location>
</feature>